<gene>
    <name evidence="1" type="ORF">CLV96_1799</name>
</gene>
<accession>A0A4R8MTP5</accession>
<proteinExistence type="predicted"/>
<dbReference type="RefSeq" id="WP_243836445.1">
    <property type="nucleotide sequence ID" value="NZ_SORO01000001.1"/>
</dbReference>
<organism evidence="1 2">
    <name type="scientific">Leptospira meyeri</name>
    <dbReference type="NCBI Taxonomy" id="29508"/>
    <lineage>
        <taxon>Bacteria</taxon>
        <taxon>Pseudomonadati</taxon>
        <taxon>Spirochaetota</taxon>
        <taxon>Spirochaetia</taxon>
        <taxon>Leptospirales</taxon>
        <taxon>Leptospiraceae</taxon>
        <taxon>Leptospira</taxon>
    </lineage>
</organism>
<evidence type="ECO:0000313" key="2">
    <source>
        <dbReference type="Proteomes" id="UP000294684"/>
    </source>
</evidence>
<sequence length="112" mass="12765">MPIANCYINDITITNNQLETLTKEWAETIEVDLKDICLSIIDVSQQAGQNYKVMVILFLPSLWDKPNIERIQLSLDKLLKKHLKLGVSDVFIITNIVHSGNVTENGNIVKWE</sequence>
<evidence type="ECO:0000313" key="1">
    <source>
        <dbReference type="EMBL" id="TDY72790.1"/>
    </source>
</evidence>
<name>A0A4R8MTP5_LEPME</name>
<dbReference type="AlphaFoldDB" id="A0A4R8MTP5"/>
<comment type="caution">
    <text evidence="1">The sequence shown here is derived from an EMBL/GenBank/DDBJ whole genome shotgun (WGS) entry which is preliminary data.</text>
</comment>
<dbReference type="GeneID" id="79829301"/>
<protein>
    <submittedName>
        <fullName evidence="1">Uncharacterized protein</fullName>
    </submittedName>
</protein>
<reference evidence="1 2" key="1">
    <citation type="submission" date="2019-03" db="EMBL/GenBank/DDBJ databases">
        <title>Genomic Encyclopedia of Archaeal and Bacterial Type Strains, Phase II (KMG-II): from individual species to whole genera.</title>
        <authorList>
            <person name="Goeker M."/>
        </authorList>
    </citation>
    <scope>NUCLEOTIDE SEQUENCE [LARGE SCALE GENOMIC DNA]</scope>
    <source>
        <strain evidence="1 2">DSM 21537</strain>
    </source>
</reference>
<dbReference type="EMBL" id="SORO01000001">
    <property type="protein sequence ID" value="TDY72790.1"/>
    <property type="molecule type" value="Genomic_DNA"/>
</dbReference>
<keyword evidence="2" id="KW-1185">Reference proteome</keyword>
<dbReference type="Proteomes" id="UP000294684">
    <property type="component" value="Unassembled WGS sequence"/>
</dbReference>